<dbReference type="STRING" id="159291.SAMN05920897_1146"/>
<dbReference type="InterPro" id="IPR008269">
    <property type="entry name" value="Lon_proteolytic"/>
</dbReference>
<reference evidence="4 5" key="1">
    <citation type="submission" date="2017-01" db="EMBL/GenBank/DDBJ databases">
        <authorList>
            <person name="Mah S.A."/>
            <person name="Swanson W.J."/>
            <person name="Moy G.W."/>
            <person name="Vacquier V.D."/>
        </authorList>
    </citation>
    <scope>NUCLEOTIDE SEQUENCE [LARGE SCALE GENOMIC DNA]</scope>
    <source>
        <strain evidence="4 5">ASpG1</strain>
    </source>
</reference>
<dbReference type="InterPro" id="IPR020568">
    <property type="entry name" value="Ribosomal_Su5_D2-typ_SF"/>
</dbReference>
<evidence type="ECO:0000313" key="5">
    <source>
        <dbReference type="Proteomes" id="UP000186400"/>
    </source>
</evidence>
<feature type="active site" evidence="2">
    <location>
        <position position="656"/>
    </location>
</feature>
<dbReference type="InterPro" id="IPR014721">
    <property type="entry name" value="Ribsml_uS5_D2-typ_fold_subgr"/>
</dbReference>
<dbReference type="Pfam" id="PF05362">
    <property type="entry name" value="Lon_C"/>
    <property type="match status" value="1"/>
</dbReference>
<dbReference type="GO" id="GO:0006508">
    <property type="term" value="P:proteolysis"/>
    <property type="evidence" value="ECO:0007669"/>
    <property type="project" value="UniProtKB-KW"/>
</dbReference>
<dbReference type="GO" id="GO:0004252">
    <property type="term" value="F:serine-type endopeptidase activity"/>
    <property type="evidence" value="ECO:0007669"/>
    <property type="project" value="UniProtKB-UniRule"/>
</dbReference>
<keyword evidence="5" id="KW-1185">Reference proteome</keyword>
<dbReference type="AlphaFoldDB" id="A0A1N6V7H9"/>
<evidence type="ECO:0000259" key="3">
    <source>
        <dbReference type="PROSITE" id="PS51786"/>
    </source>
</evidence>
<name>A0A1N6V7H9_9SPIO</name>
<dbReference type="Pfam" id="PF20437">
    <property type="entry name" value="LonC_helical"/>
    <property type="match status" value="1"/>
</dbReference>
<dbReference type="Pfam" id="PF13654">
    <property type="entry name" value="AAA_32"/>
    <property type="match status" value="1"/>
</dbReference>
<dbReference type="PROSITE" id="PS51786">
    <property type="entry name" value="LON_PROTEOLYTIC"/>
    <property type="match status" value="1"/>
</dbReference>
<dbReference type="Gene3D" id="3.40.50.300">
    <property type="entry name" value="P-loop containing nucleotide triphosphate hydrolases"/>
    <property type="match status" value="2"/>
</dbReference>
<dbReference type="InterPro" id="IPR027417">
    <property type="entry name" value="P-loop_NTPase"/>
</dbReference>
<accession>A0A1N6V7H9</accession>
<keyword evidence="2" id="KW-0720">Serine protease</keyword>
<evidence type="ECO:0000256" key="1">
    <source>
        <dbReference type="ARBA" id="ARBA00022670"/>
    </source>
</evidence>
<feature type="active site" evidence="2">
    <location>
        <position position="699"/>
    </location>
</feature>
<dbReference type="GO" id="GO:0004176">
    <property type="term" value="F:ATP-dependent peptidase activity"/>
    <property type="evidence" value="ECO:0007669"/>
    <property type="project" value="UniProtKB-UniRule"/>
</dbReference>
<evidence type="ECO:0000313" key="4">
    <source>
        <dbReference type="EMBL" id="SIQ73737.1"/>
    </source>
</evidence>
<evidence type="ECO:0000256" key="2">
    <source>
        <dbReference type="PROSITE-ProRule" id="PRU01122"/>
    </source>
</evidence>
<organism evidence="4 5">
    <name type="scientific">Alkalispirochaeta americana</name>
    <dbReference type="NCBI Taxonomy" id="159291"/>
    <lineage>
        <taxon>Bacteria</taxon>
        <taxon>Pseudomonadati</taxon>
        <taxon>Spirochaetota</taxon>
        <taxon>Spirochaetia</taxon>
        <taxon>Spirochaetales</taxon>
        <taxon>Spirochaetaceae</taxon>
        <taxon>Alkalispirochaeta</taxon>
    </lineage>
</organism>
<sequence length="796" mass="89658">MQKSSDRFRLDPALVRYTICEEELAGIRPSYIHHRIIGQPRAVEALNLALAIPAKGYNVFVAGQAGTGKRTAVMRILKDQPFDPHQLRDIAYVNNFHQPDRPRVLSFSPGDALRFRRKVHDLIETLKEQLPTILEKSGFREERDRIMLDTEQREASALQSFESDLSREGFTIVQIQEEQEQRSDISPVIEGTPVPMEELQKHVAQGSLEPARAEALRRRYYQLMDQMNQIFLSLRGDRLVAEKQLRTLQKETIQPLLDQLVLEVTDVFQGEKIHHHLEELKEDILENLELFIPQDLSRDQEIQQELQRYNINIVLDHSNTRKKPVIFESHPDYQKLFGSQDSLPDGDGAQGFLTLRGGSLIAASGGYLVLRAEDVLSHDEIWASLKRALQDGITEIRTPPSPFGGPQQNLKPEPIELNLKVILMGSEHVYEILFHQDEEFGKLFKVLSEFDSVMANSAETRKAYLDFMEMICEEEQLLPLDPGGKAAILEYGVRLSEFRDKISTRFSLIADLIRESNHWARQSQTAAIGRASVEKARDMRRFLHNLPEEKFDEQLSSGEMILQVTGHRIGAINGLSVLDRGYYAFGRPMLITARVAPGSDGIINIERESGLSGEIHDKGIYIIQGFLQATYATTFPLSINASIGFEQSYVEVDGDSASSTEIYVLLSAIGDIPLRQDIAVTGSVNQFGQIQPVGGISEKIEGFFATCRLMGLTGDQGVLIPRTNVQNLILSQEVQEAITGEQFHIYAIDTVDEGIEILTGLPAGTRGNDGHFPKHTVNGRVERRLRQMAEQVKDFS</sequence>
<dbReference type="InterPro" id="IPR046844">
    <property type="entry name" value="Lon-like_helical"/>
</dbReference>
<keyword evidence="2" id="KW-0378">Hydrolase</keyword>
<dbReference type="PRINTS" id="PR00830">
    <property type="entry name" value="ENDOLAPTASE"/>
</dbReference>
<dbReference type="GO" id="GO:0005524">
    <property type="term" value="F:ATP binding"/>
    <property type="evidence" value="ECO:0007669"/>
    <property type="project" value="InterPro"/>
</dbReference>
<proteinExistence type="inferred from homology"/>
<dbReference type="InterPro" id="IPR046843">
    <property type="entry name" value="LonB_AAA-LID"/>
</dbReference>
<comment type="similarity">
    <text evidence="2">Belongs to the peptidase S16 family.</text>
</comment>
<dbReference type="InterPro" id="IPR027065">
    <property type="entry name" value="Lon_Prtase"/>
</dbReference>
<dbReference type="GO" id="GO:0030163">
    <property type="term" value="P:protein catabolic process"/>
    <property type="evidence" value="ECO:0007669"/>
    <property type="project" value="InterPro"/>
</dbReference>
<dbReference type="SUPFAM" id="SSF52540">
    <property type="entry name" value="P-loop containing nucleoside triphosphate hydrolases"/>
    <property type="match status" value="1"/>
</dbReference>
<dbReference type="Gene3D" id="3.30.230.10">
    <property type="match status" value="1"/>
</dbReference>
<dbReference type="EC" id="3.4.21.53" evidence="2"/>
<protein>
    <recommendedName>
        <fullName evidence="2">endopeptidase La</fullName>
        <ecNumber evidence="2">3.4.21.53</ecNumber>
    </recommendedName>
</protein>
<dbReference type="EMBL" id="FTMS01000014">
    <property type="protein sequence ID" value="SIQ73737.1"/>
    <property type="molecule type" value="Genomic_DNA"/>
</dbReference>
<dbReference type="Proteomes" id="UP000186400">
    <property type="component" value="Unassembled WGS sequence"/>
</dbReference>
<dbReference type="SUPFAM" id="SSF54211">
    <property type="entry name" value="Ribosomal protein S5 domain 2-like"/>
    <property type="match status" value="1"/>
</dbReference>
<dbReference type="RefSeq" id="WP_076489317.1">
    <property type="nucleotide sequence ID" value="NZ_FTMS01000014.1"/>
</dbReference>
<feature type="domain" description="Lon proteolytic" evidence="3">
    <location>
        <begin position="566"/>
        <end position="761"/>
    </location>
</feature>
<dbReference type="InterPro" id="IPR041699">
    <property type="entry name" value="AAA_32"/>
</dbReference>
<dbReference type="Gene3D" id="1.10.8.60">
    <property type="match status" value="1"/>
</dbReference>
<dbReference type="OrthoDB" id="9758568at2"/>
<dbReference type="PANTHER" id="PTHR10046">
    <property type="entry name" value="ATP DEPENDENT LON PROTEASE FAMILY MEMBER"/>
    <property type="match status" value="1"/>
</dbReference>
<dbReference type="Pfam" id="PF20436">
    <property type="entry name" value="LonB_AAA-LID"/>
    <property type="match status" value="1"/>
</dbReference>
<comment type="catalytic activity">
    <reaction evidence="2">
        <text>Hydrolysis of proteins in presence of ATP.</text>
        <dbReference type="EC" id="3.4.21.53"/>
    </reaction>
</comment>
<gene>
    <name evidence="4" type="ORF">SAMN05920897_1146</name>
</gene>
<keyword evidence="1 2" id="KW-0645">Protease</keyword>